<dbReference type="EMBL" id="CAFBNJ010000008">
    <property type="protein sequence ID" value="CAB4942134.1"/>
    <property type="molecule type" value="Genomic_DNA"/>
</dbReference>
<dbReference type="PANTHER" id="PTHR42877">
    <property type="entry name" value="L-ORNITHINE N(5)-MONOOXYGENASE-RELATED"/>
    <property type="match status" value="1"/>
</dbReference>
<dbReference type="EMBL" id="CAEZTY010000002">
    <property type="protein sequence ID" value="CAB4575323.1"/>
    <property type="molecule type" value="Genomic_DNA"/>
</dbReference>
<dbReference type="EMBL" id="CAEZVC010000019">
    <property type="protein sequence ID" value="CAB4617630.1"/>
    <property type="molecule type" value="Genomic_DNA"/>
</dbReference>
<organism evidence="6">
    <name type="scientific">freshwater metagenome</name>
    <dbReference type="NCBI Taxonomy" id="449393"/>
    <lineage>
        <taxon>unclassified sequences</taxon>
        <taxon>metagenomes</taxon>
        <taxon>ecological metagenomes</taxon>
    </lineage>
</organism>
<name>A0A6J6PDJ3_9ZZZZ</name>
<sequence length="476" mass="53315">MRVVIIGAGPGGIVMGKRLLEEGFDEFVILEASDDVGGTWNLNRYPGCECDVQSAMYSFTFEFKPDWTKPYGRQPEILAYMREVADKYGVTPHCRFNDRVISASWDEAASVWTVTTESGAGFQAEILVSAVGMLTHPVWPEIEGRDDFEGAMFHSARWDWSHDFAGERIAVIGSAASAVQFVPEIRKTASQVHLFQRTPNWILPKEDTPYTEAELEVFRKDPTPLLEMRSDIEGRMNRGMTFALKDLLELSEKYGLAALSVVNDPEVRAKLTPDHPFGCKRPLLSNDYFAAFNEPNLELVTEPIARITNNAVVTDDGVEREVDLIVLATGFAATKFAATVDITGRDGVSISAAWSEGAQAYLGVTTVGFPNFFMLYGPNMNNGSIIRMLEYQTEHVLQLLHRMKADELQTLEVKPEVMESYNVGVQEAIDGIDVWNADCNGYYRAPNGRVVTQWPFSMDDYKRRSESIDWSEFSTT</sequence>
<dbReference type="InterPro" id="IPR000960">
    <property type="entry name" value="Flavin_mOase"/>
</dbReference>
<evidence type="ECO:0000313" key="4">
    <source>
        <dbReference type="EMBL" id="CAB4575323.1"/>
    </source>
</evidence>
<reference evidence="6" key="1">
    <citation type="submission" date="2020-05" db="EMBL/GenBank/DDBJ databases">
        <authorList>
            <person name="Chiriac C."/>
            <person name="Salcher M."/>
            <person name="Ghai R."/>
            <person name="Kavagutti S V."/>
        </authorList>
    </citation>
    <scope>NUCLEOTIDE SEQUENCE</scope>
</reference>
<dbReference type="AlphaFoldDB" id="A0A6J6PDJ3"/>
<dbReference type="EMBL" id="CAFBRD010000004">
    <property type="protein sequence ID" value="CAB5073392.1"/>
    <property type="molecule type" value="Genomic_DNA"/>
</dbReference>
<dbReference type="PANTHER" id="PTHR42877:SF4">
    <property type="entry name" value="FAD_NAD(P)-BINDING DOMAIN-CONTAINING PROTEIN-RELATED"/>
    <property type="match status" value="1"/>
</dbReference>
<dbReference type="SUPFAM" id="SSF51905">
    <property type="entry name" value="FAD/NAD(P)-binding domain"/>
    <property type="match status" value="1"/>
</dbReference>
<evidence type="ECO:0000256" key="1">
    <source>
        <dbReference type="ARBA" id="ARBA00023002"/>
    </source>
</evidence>
<dbReference type="GO" id="GO:0050661">
    <property type="term" value="F:NADP binding"/>
    <property type="evidence" value="ECO:0007669"/>
    <property type="project" value="InterPro"/>
</dbReference>
<proteinExistence type="predicted"/>
<evidence type="ECO:0000313" key="9">
    <source>
        <dbReference type="EMBL" id="CAB4942134.1"/>
    </source>
</evidence>
<evidence type="ECO:0000313" key="11">
    <source>
        <dbReference type="EMBL" id="CAB5073392.1"/>
    </source>
</evidence>
<dbReference type="EMBL" id="CAEZXY010000006">
    <property type="protein sequence ID" value="CAB4696592.1"/>
    <property type="molecule type" value="Genomic_DNA"/>
</dbReference>
<dbReference type="Gene3D" id="3.50.50.60">
    <property type="entry name" value="FAD/NAD(P)-binding domain"/>
    <property type="match status" value="2"/>
</dbReference>
<evidence type="ECO:0000313" key="10">
    <source>
        <dbReference type="EMBL" id="CAB4971403.1"/>
    </source>
</evidence>
<accession>A0A6J6PDJ3</accession>
<dbReference type="GO" id="GO:0016491">
    <property type="term" value="F:oxidoreductase activity"/>
    <property type="evidence" value="ECO:0007669"/>
    <property type="project" value="UniProtKB-KW"/>
</dbReference>
<evidence type="ECO:0000313" key="3">
    <source>
        <dbReference type="EMBL" id="CAB4371324.1"/>
    </source>
</evidence>
<evidence type="ECO:0000313" key="2">
    <source>
        <dbReference type="EMBL" id="CAB4332792.1"/>
    </source>
</evidence>
<dbReference type="PRINTS" id="PR00370">
    <property type="entry name" value="FMOXYGENASE"/>
</dbReference>
<evidence type="ECO:0000313" key="7">
    <source>
        <dbReference type="EMBL" id="CAB4779988.1"/>
    </source>
</evidence>
<dbReference type="Pfam" id="PF13738">
    <property type="entry name" value="Pyr_redox_3"/>
    <property type="match status" value="1"/>
</dbReference>
<dbReference type="EMBL" id="CAFAAD010000001">
    <property type="protein sequence ID" value="CAB4779988.1"/>
    <property type="molecule type" value="Genomic_DNA"/>
</dbReference>
<dbReference type="EMBL" id="CAFBOK010000007">
    <property type="protein sequence ID" value="CAB4971403.1"/>
    <property type="molecule type" value="Genomic_DNA"/>
</dbReference>
<evidence type="ECO:0000313" key="6">
    <source>
        <dbReference type="EMBL" id="CAB4696592.1"/>
    </source>
</evidence>
<dbReference type="InterPro" id="IPR036188">
    <property type="entry name" value="FAD/NAD-bd_sf"/>
</dbReference>
<dbReference type="EMBL" id="CAESAL010000007">
    <property type="protein sequence ID" value="CAB4332792.1"/>
    <property type="molecule type" value="Genomic_DNA"/>
</dbReference>
<dbReference type="GO" id="GO:0050660">
    <property type="term" value="F:flavin adenine dinucleotide binding"/>
    <property type="evidence" value="ECO:0007669"/>
    <property type="project" value="InterPro"/>
</dbReference>
<protein>
    <submittedName>
        <fullName evidence="6">Unannotated protein</fullName>
    </submittedName>
</protein>
<dbReference type="InterPro" id="IPR051209">
    <property type="entry name" value="FAD-bind_Monooxygenase_sf"/>
</dbReference>
<evidence type="ECO:0000313" key="8">
    <source>
        <dbReference type="EMBL" id="CAB4802836.1"/>
    </source>
</evidence>
<gene>
    <name evidence="4" type="ORF">UFOPK1762_00131</name>
    <name evidence="5" type="ORF">UFOPK1906_00492</name>
    <name evidence="6" type="ORF">UFOPK2624_00286</name>
    <name evidence="7" type="ORF">UFOPK2969_00010</name>
    <name evidence="8" type="ORF">UFOPK3010_00689</name>
    <name evidence="2" type="ORF">UFOPK3331_00337</name>
    <name evidence="9" type="ORF">UFOPK3785_00273</name>
    <name evidence="10" type="ORF">UFOPK3927_00122</name>
    <name evidence="3" type="ORF">UFOPK4201_00752</name>
    <name evidence="11" type="ORF">UFOPK4371_00162</name>
</gene>
<evidence type="ECO:0000313" key="5">
    <source>
        <dbReference type="EMBL" id="CAB4617630.1"/>
    </source>
</evidence>
<dbReference type="EMBL" id="CAEUNJ010000026">
    <property type="protein sequence ID" value="CAB4371324.1"/>
    <property type="molecule type" value="Genomic_DNA"/>
</dbReference>
<keyword evidence="1" id="KW-0560">Oxidoreductase</keyword>
<dbReference type="EMBL" id="CAFAAM010000075">
    <property type="protein sequence ID" value="CAB4802836.1"/>
    <property type="molecule type" value="Genomic_DNA"/>
</dbReference>